<name>A0AAE0HP67_9PEZI</name>
<evidence type="ECO:0000313" key="2">
    <source>
        <dbReference type="EMBL" id="KAK3300135.1"/>
    </source>
</evidence>
<evidence type="ECO:0000313" key="3">
    <source>
        <dbReference type="Proteomes" id="UP001278766"/>
    </source>
</evidence>
<reference evidence="2" key="2">
    <citation type="submission" date="2023-06" db="EMBL/GenBank/DDBJ databases">
        <authorList>
            <consortium name="Lawrence Berkeley National Laboratory"/>
            <person name="Haridas S."/>
            <person name="Hensen N."/>
            <person name="Bonometti L."/>
            <person name="Westerberg I."/>
            <person name="Brannstrom I.O."/>
            <person name="Guillou S."/>
            <person name="Cros-Aarteil S."/>
            <person name="Calhoun S."/>
            <person name="Kuo A."/>
            <person name="Mondo S."/>
            <person name="Pangilinan J."/>
            <person name="Riley R."/>
            <person name="Labutti K."/>
            <person name="Andreopoulos B."/>
            <person name="Lipzen A."/>
            <person name="Chen C."/>
            <person name="Yanf M."/>
            <person name="Daum C."/>
            <person name="Ng V."/>
            <person name="Clum A."/>
            <person name="Steindorff A."/>
            <person name="Ohm R."/>
            <person name="Martin F."/>
            <person name="Silar P."/>
            <person name="Natvig D."/>
            <person name="Lalanne C."/>
            <person name="Gautier V."/>
            <person name="Ament-Velasquez S.L."/>
            <person name="Kruys A."/>
            <person name="Hutchinson M.I."/>
            <person name="Powell A.J."/>
            <person name="Barry K."/>
            <person name="Miller A.N."/>
            <person name="Grigoriev I.V."/>
            <person name="Debuchy R."/>
            <person name="Gladieux P."/>
            <person name="Thoren M.H."/>
            <person name="Johannesson H."/>
        </authorList>
    </citation>
    <scope>NUCLEOTIDE SEQUENCE</scope>
    <source>
        <strain evidence="2">CBS 168.71</strain>
    </source>
</reference>
<feature type="compositionally biased region" description="Basic residues" evidence="1">
    <location>
        <begin position="177"/>
        <end position="195"/>
    </location>
</feature>
<dbReference type="EMBL" id="JAUEPN010000001">
    <property type="protein sequence ID" value="KAK3300135.1"/>
    <property type="molecule type" value="Genomic_DNA"/>
</dbReference>
<organism evidence="2 3">
    <name type="scientific">Chaetomium fimeti</name>
    <dbReference type="NCBI Taxonomy" id="1854472"/>
    <lineage>
        <taxon>Eukaryota</taxon>
        <taxon>Fungi</taxon>
        <taxon>Dikarya</taxon>
        <taxon>Ascomycota</taxon>
        <taxon>Pezizomycotina</taxon>
        <taxon>Sordariomycetes</taxon>
        <taxon>Sordariomycetidae</taxon>
        <taxon>Sordariales</taxon>
        <taxon>Chaetomiaceae</taxon>
        <taxon>Chaetomium</taxon>
    </lineage>
</organism>
<dbReference type="RefSeq" id="XP_062663649.1">
    <property type="nucleotide sequence ID" value="XM_062807044.1"/>
</dbReference>
<dbReference type="AlphaFoldDB" id="A0AAE0HP67"/>
<sequence length="217" mass="23328">MVPSSEDCDDTWVCPPCRLSILMESSRQPLKPLKPLKKSKPPNQRPNISFHLEEQTQPVVPGDEGSTGPDPKRPIIKVFIDLRNVPGLEALLNAEPFEAPKLGVEGGVSVQEPQLDGSKPSGEPSRSQDANGPGAASTETQPPPATRRTSGPFLDFLHPPCLYSGLNTARSPTATRAKSKKPKGEKRVKGRRGKQKGVEDGTLPGLKTQDAEKTSEA</sequence>
<keyword evidence="3" id="KW-1185">Reference proteome</keyword>
<reference evidence="2" key="1">
    <citation type="journal article" date="2023" name="Mol. Phylogenet. Evol.">
        <title>Genome-scale phylogeny and comparative genomics of the fungal order Sordariales.</title>
        <authorList>
            <person name="Hensen N."/>
            <person name="Bonometti L."/>
            <person name="Westerberg I."/>
            <person name="Brannstrom I.O."/>
            <person name="Guillou S."/>
            <person name="Cros-Aarteil S."/>
            <person name="Calhoun S."/>
            <person name="Haridas S."/>
            <person name="Kuo A."/>
            <person name="Mondo S."/>
            <person name="Pangilinan J."/>
            <person name="Riley R."/>
            <person name="LaButti K."/>
            <person name="Andreopoulos B."/>
            <person name="Lipzen A."/>
            <person name="Chen C."/>
            <person name="Yan M."/>
            <person name="Daum C."/>
            <person name="Ng V."/>
            <person name="Clum A."/>
            <person name="Steindorff A."/>
            <person name="Ohm R.A."/>
            <person name="Martin F."/>
            <person name="Silar P."/>
            <person name="Natvig D.O."/>
            <person name="Lalanne C."/>
            <person name="Gautier V."/>
            <person name="Ament-Velasquez S.L."/>
            <person name="Kruys A."/>
            <person name="Hutchinson M.I."/>
            <person name="Powell A.J."/>
            <person name="Barry K."/>
            <person name="Miller A.N."/>
            <person name="Grigoriev I.V."/>
            <person name="Debuchy R."/>
            <person name="Gladieux P."/>
            <person name="Hiltunen Thoren M."/>
            <person name="Johannesson H."/>
        </authorList>
    </citation>
    <scope>NUCLEOTIDE SEQUENCE</scope>
    <source>
        <strain evidence="2">CBS 168.71</strain>
    </source>
</reference>
<feature type="region of interest" description="Disordered" evidence="1">
    <location>
        <begin position="103"/>
        <end position="217"/>
    </location>
</feature>
<feature type="region of interest" description="Disordered" evidence="1">
    <location>
        <begin position="28"/>
        <end position="73"/>
    </location>
</feature>
<comment type="caution">
    <text evidence="2">The sequence shown here is derived from an EMBL/GenBank/DDBJ whole genome shotgun (WGS) entry which is preliminary data.</text>
</comment>
<protein>
    <submittedName>
        <fullName evidence="2">Uncharacterized protein</fullName>
    </submittedName>
</protein>
<dbReference type="Proteomes" id="UP001278766">
    <property type="component" value="Unassembled WGS sequence"/>
</dbReference>
<proteinExistence type="predicted"/>
<dbReference type="GeneID" id="87843992"/>
<accession>A0AAE0HP67</accession>
<evidence type="ECO:0000256" key="1">
    <source>
        <dbReference type="SAM" id="MobiDB-lite"/>
    </source>
</evidence>
<gene>
    <name evidence="2" type="ORF">B0H64DRAFT_448189</name>
</gene>
<feature type="compositionally biased region" description="Polar residues" evidence="1">
    <location>
        <begin position="165"/>
        <end position="176"/>
    </location>
</feature>